<evidence type="ECO:0000313" key="1">
    <source>
        <dbReference type="EMBL" id="GER00928.1"/>
    </source>
</evidence>
<name>A0A5A7MYJ7_9PROT</name>
<proteinExistence type="predicted"/>
<comment type="caution">
    <text evidence="1">The sequence shown here is derived from an EMBL/GenBank/DDBJ whole genome shotgun (WGS) entry which is preliminary data.</text>
</comment>
<dbReference type="InterPro" id="IPR045622">
    <property type="entry name" value="DUF6441"/>
</dbReference>
<dbReference type="EMBL" id="BKCM01000007">
    <property type="protein sequence ID" value="GER00928.1"/>
    <property type="molecule type" value="Genomic_DNA"/>
</dbReference>
<keyword evidence="2" id="KW-1185">Reference proteome</keyword>
<dbReference type="AlphaFoldDB" id="A0A5A7MYJ7"/>
<evidence type="ECO:0000313" key="2">
    <source>
        <dbReference type="Proteomes" id="UP000325187"/>
    </source>
</evidence>
<dbReference type="Proteomes" id="UP000325187">
    <property type="component" value="Unassembled WGS sequence"/>
</dbReference>
<dbReference type="Pfam" id="PF20039">
    <property type="entry name" value="DUF6441"/>
    <property type="match status" value="1"/>
</dbReference>
<gene>
    <name evidence="1" type="ORF">JCM17845_15510</name>
</gene>
<dbReference type="RefSeq" id="WP_150002286.1">
    <property type="nucleotide sequence ID" value="NZ_BKCM01000007.1"/>
</dbReference>
<accession>A0A5A7MYJ7</accession>
<reference evidence="1 2" key="1">
    <citation type="submission" date="2019-09" db="EMBL/GenBank/DDBJ databases">
        <title>NBRP : Genome information of microbial organism related human and environment.</title>
        <authorList>
            <person name="Hattori M."/>
            <person name="Oshima K."/>
            <person name="Inaba H."/>
            <person name="Suda W."/>
            <person name="Sakamoto M."/>
            <person name="Iino T."/>
            <person name="Kitahara M."/>
            <person name="Oshida Y."/>
            <person name="Iida T."/>
            <person name="Kudo T."/>
            <person name="Itoh T."/>
            <person name="Ohkuma M."/>
        </authorList>
    </citation>
    <scope>NUCLEOTIDE SEQUENCE [LARGE SCALE GENOMIC DNA]</scope>
    <source>
        <strain evidence="1 2">Mie-1</strain>
    </source>
</reference>
<organism evidence="1 2">
    <name type="scientific">Iodidimonas gelatinilytica</name>
    <dbReference type="NCBI Taxonomy" id="1236966"/>
    <lineage>
        <taxon>Bacteria</taxon>
        <taxon>Pseudomonadati</taxon>
        <taxon>Pseudomonadota</taxon>
        <taxon>Alphaproteobacteria</taxon>
        <taxon>Iodidimonadales</taxon>
        <taxon>Iodidimonadaceae</taxon>
        <taxon>Iodidimonas</taxon>
    </lineage>
</organism>
<sequence length="214" mass="23889">MRATLTMHADPARLDNRLRQERTRVLRSVRFGLDSASRRLEQDLEQATKRAVRGKLWRAWSRKLFPERELSNNPAALVFPRGGERTRSAMRAFAFGATIRSAGGGWLAIPLPAAGRTGRKRSTPEEFENRIGARLVFVPLKNGMALLVRPTLPGLRRTINGRPVVPAPVFVLVKKASIRAGFSIPAALSKVNRRFSQAYSDRYATLRGDDDATQ</sequence>
<protein>
    <submittedName>
        <fullName evidence="1">Uncharacterized protein</fullName>
    </submittedName>
</protein>